<sequence>MGSPFYRFNYVFLVFLSQLETDSNILLKKADMALRKYKMNVVVANELLTRKEEVTVISTAERITVRKDKILGDDDVEKPLINLLVEQHSAYIKEADTLETT</sequence>
<protein>
    <submittedName>
        <fullName evidence="1">Phosphopantothenate--cysteine ligase 2-like</fullName>
    </submittedName>
</protein>
<evidence type="ECO:0000313" key="1">
    <source>
        <dbReference type="EMBL" id="KAF5179985.1"/>
    </source>
</evidence>
<organism evidence="1 2">
    <name type="scientific">Thalictrum thalictroides</name>
    <name type="common">Rue-anemone</name>
    <name type="synonym">Anemone thalictroides</name>
    <dbReference type="NCBI Taxonomy" id="46969"/>
    <lineage>
        <taxon>Eukaryota</taxon>
        <taxon>Viridiplantae</taxon>
        <taxon>Streptophyta</taxon>
        <taxon>Embryophyta</taxon>
        <taxon>Tracheophyta</taxon>
        <taxon>Spermatophyta</taxon>
        <taxon>Magnoliopsida</taxon>
        <taxon>Ranunculales</taxon>
        <taxon>Ranunculaceae</taxon>
        <taxon>Thalictroideae</taxon>
        <taxon>Thalictrum</taxon>
    </lineage>
</organism>
<dbReference type="Proteomes" id="UP000554482">
    <property type="component" value="Unassembled WGS sequence"/>
</dbReference>
<comment type="caution">
    <text evidence="1">The sequence shown here is derived from an EMBL/GenBank/DDBJ whole genome shotgun (WGS) entry which is preliminary data.</text>
</comment>
<name>A0A7J6V719_THATH</name>
<dbReference type="SUPFAM" id="SSF102645">
    <property type="entry name" value="CoaB-like"/>
    <property type="match status" value="1"/>
</dbReference>
<dbReference type="GO" id="GO:0016874">
    <property type="term" value="F:ligase activity"/>
    <property type="evidence" value="ECO:0007669"/>
    <property type="project" value="UniProtKB-KW"/>
</dbReference>
<keyword evidence="2" id="KW-1185">Reference proteome</keyword>
<dbReference type="Gene3D" id="3.40.50.10300">
    <property type="entry name" value="CoaB-like"/>
    <property type="match status" value="1"/>
</dbReference>
<dbReference type="AlphaFoldDB" id="A0A7J6V719"/>
<dbReference type="OrthoDB" id="70224at2759"/>
<dbReference type="InterPro" id="IPR035929">
    <property type="entry name" value="CoaB-like_sf"/>
</dbReference>
<proteinExistence type="predicted"/>
<accession>A0A7J6V719</accession>
<keyword evidence="1" id="KW-0436">Ligase</keyword>
<reference evidence="1 2" key="1">
    <citation type="submission" date="2020-06" db="EMBL/GenBank/DDBJ databases">
        <title>Transcriptomic and genomic resources for Thalictrum thalictroides and T. hernandezii: Facilitating candidate gene discovery in an emerging model plant lineage.</title>
        <authorList>
            <person name="Arias T."/>
            <person name="Riano-Pachon D.M."/>
            <person name="Di Stilio V.S."/>
        </authorList>
    </citation>
    <scope>NUCLEOTIDE SEQUENCE [LARGE SCALE GENOMIC DNA]</scope>
    <source>
        <strain evidence="2">cv. WT478/WT964</strain>
        <tissue evidence="1">Leaves</tissue>
    </source>
</reference>
<dbReference type="EMBL" id="JABWDY010038042">
    <property type="protein sequence ID" value="KAF5179985.1"/>
    <property type="molecule type" value="Genomic_DNA"/>
</dbReference>
<evidence type="ECO:0000313" key="2">
    <source>
        <dbReference type="Proteomes" id="UP000554482"/>
    </source>
</evidence>
<gene>
    <name evidence="1" type="ORF">FRX31_030428</name>
</gene>